<proteinExistence type="predicted"/>
<dbReference type="AlphaFoldDB" id="A0A3S3RNT2"/>
<evidence type="ECO:0008006" key="3">
    <source>
        <dbReference type="Google" id="ProtNLM"/>
    </source>
</evidence>
<organism evidence="1 2">
    <name type="scientific">Candidatus Electrothrix aarhusensis</name>
    <dbReference type="NCBI Taxonomy" id="1859131"/>
    <lineage>
        <taxon>Bacteria</taxon>
        <taxon>Pseudomonadati</taxon>
        <taxon>Thermodesulfobacteriota</taxon>
        <taxon>Desulfobulbia</taxon>
        <taxon>Desulfobulbales</taxon>
        <taxon>Desulfobulbaceae</taxon>
        <taxon>Candidatus Electrothrix</taxon>
    </lineage>
</organism>
<name>A0A3S3RNT2_9BACT</name>
<keyword evidence="2" id="KW-1185">Reference proteome</keyword>
<sequence>MSNHETKKTFSTDQYEKRLIIFIDVIGFKNFILSNYKNGEEEVIKEFTYFFQQKVSEGGEFIRKDDHVFQPTFNFFSDSIVITYPLNCFAGVIKVEFSELDSDDKRDAERFLLLNCAITSVTSMQLHALKFDLLTRGCVTIGDIYHKKNTWYGPGLIEAYTHESKIAIYPRVILSKNCFEYFGNELVLGEGDLMQDTDGYFYINYIKWLNIKTEFGSDFCKAHHQLREIIVRNIKVLGAQGKVYELQKWEWLALYFNSHKKRRLETNPDEKLSSDIIV</sequence>
<dbReference type="Proteomes" id="UP000287853">
    <property type="component" value="Unassembled WGS sequence"/>
</dbReference>
<evidence type="ECO:0000313" key="1">
    <source>
        <dbReference type="EMBL" id="RWX44206.1"/>
    </source>
</evidence>
<comment type="caution">
    <text evidence="1">The sequence shown here is derived from an EMBL/GenBank/DDBJ whole genome shotgun (WGS) entry which is preliminary data.</text>
</comment>
<protein>
    <recommendedName>
        <fullName evidence="3">Guanylate cyclase domain-containing protein</fullName>
    </recommendedName>
</protein>
<accession>A0A3S3RNT2</accession>
<reference evidence="1 2" key="1">
    <citation type="submission" date="2017-01" db="EMBL/GenBank/DDBJ databases">
        <title>The cable genome- insights into the physiology and evolution of filamentous bacteria capable of sulfide oxidation via long distance electron transfer.</title>
        <authorList>
            <person name="Schreiber L."/>
            <person name="Bjerg J.T."/>
            <person name="Boggild A."/>
            <person name="Van De Vossenberg J."/>
            <person name="Meysman F."/>
            <person name="Nielsen L.P."/>
            <person name="Schramm A."/>
            <person name="Kjeldsen K.U."/>
        </authorList>
    </citation>
    <scope>NUCLEOTIDE SEQUENCE [LARGE SCALE GENOMIC DNA]</scope>
    <source>
        <strain evidence="1">MCF</strain>
    </source>
</reference>
<evidence type="ECO:0000313" key="2">
    <source>
        <dbReference type="Proteomes" id="UP000287853"/>
    </source>
</evidence>
<dbReference type="EMBL" id="MTKO01000100">
    <property type="protein sequence ID" value="RWX44206.1"/>
    <property type="molecule type" value="Genomic_DNA"/>
</dbReference>
<gene>
    <name evidence="1" type="ORF">H206_01971</name>
</gene>